<gene>
    <name evidence="2" type="ORF">METZ01_LOCUS79594</name>
</gene>
<dbReference type="EMBL" id="UINC01006305">
    <property type="protein sequence ID" value="SVA26740.1"/>
    <property type="molecule type" value="Genomic_DNA"/>
</dbReference>
<evidence type="ECO:0000256" key="1">
    <source>
        <dbReference type="SAM" id="Phobius"/>
    </source>
</evidence>
<dbReference type="AlphaFoldDB" id="A0A381UF35"/>
<keyword evidence="1" id="KW-1133">Transmembrane helix</keyword>
<reference evidence="2" key="1">
    <citation type="submission" date="2018-05" db="EMBL/GenBank/DDBJ databases">
        <authorList>
            <person name="Lanie J.A."/>
            <person name="Ng W.-L."/>
            <person name="Kazmierczak K.M."/>
            <person name="Andrzejewski T.M."/>
            <person name="Davidsen T.M."/>
            <person name="Wayne K.J."/>
            <person name="Tettelin H."/>
            <person name="Glass J.I."/>
            <person name="Rusch D."/>
            <person name="Podicherti R."/>
            <person name="Tsui H.-C.T."/>
            <person name="Winkler M.E."/>
        </authorList>
    </citation>
    <scope>NUCLEOTIDE SEQUENCE</scope>
</reference>
<evidence type="ECO:0000313" key="2">
    <source>
        <dbReference type="EMBL" id="SVA26740.1"/>
    </source>
</evidence>
<sequence length="99" mass="11344">MVGQEKADEEDLKMKETGCKGEMIEKASKNGIRSLGSFELIGYYWEIKKCPDKEMAKAIKKENDEKQFKEDAEKYKGFTGWTSSCAYCAIALFVYSIFQ</sequence>
<organism evidence="2">
    <name type="scientific">marine metagenome</name>
    <dbReference type="NCBI Taxonomy" id="408172"/>
    <lineage>
        <taxon>unclassified sequences</taxon>
        <taxon>metagenomes</taxon>
        <taxon>ecological metagenomes</taxon>
    </lineage>
</organism>
<keyword evidence="1" id="KW-0812">Transmembrane</keyword>
<proteinExistence type="predicted"/>
<protein>
    <submittedName>
        <fullName evidence="2">Uncharacterized protein</fullName>
    </submittedName>
</protein>
<name>A0A381UF35_9ZZZZ</name>
<keyword evidence="1" id="KW-0472">Membrane</keyword>
<accession>A0A381UF35</accession>
<feature type="transmembrane region" description="Helical" evidence="1">
    <location>
        <begin position="78"/>
        <end position="98"/>
    </location>
</feature>